<feature type="coiled-coil region" evidence="8">
    <location>
        <begin position="491"/>
        <end position="518"/>
    </location>
</feature>
<comment type="caution">
    <text evidence="10">The sequence shown here is derived from an EMBL/GenBank/DDBJ whole genome shotgun (WGS) entry which is preliminary data.</text>
</comment>
<keyword evidence="5" id="KW-0377">Hydrogenosome</keyword>
<dbReference type="PROSITE" id="PS01216">
    <property type="entry name" value="SUCCINYL_COA_LIG_1"/>
    <property type="match status" value="1"/>
</dbReference>
<evidence type="ECO:0000256" key="6">
    <source>
        <dbReference type="HAMAP-Rule" id="MF_03222"/>
    </source>
</evidence>
<dbReference type="EMBL" id="CAMXCT010002656">
    <property type="protein sequence ID" value="CAI3999590.1"/>
    <property type="molecule type" value="Genomic_DNA"/>
</dbReference>
<evidence type="ECO:0000256" key="7">
    <source>
        <dbReference type="RuleBase" id="RU000677"/>
    </source>
</evidence>
<dbReference type="Gene3D" id="3.40.50.720">
    <property type="entry name" value="NAD(P)-binding Rossmann-like Domain"/>
    <property type="match status" value="1"/>
</dbReference>
<dbReference type="GO" id="GO:0000166">
    <property type="term" value="F:nucleotide binding"/>
    <property type="evidence" value="ECO:0007669"/>
    <property type="project" value="UniProtKB-KW"/>
</dbReference>
<evidence type="ECO:0000256" key="2">
    <source>
        <dbReference type="ARBA" id="ARBA00022598"/>
    </source>
</evidence>
<keyword evidence="3 6" id="KW-0547">Nucleotide-binding</keyword>
<feature type="binding site" evidence="6">
    <location>
        <begin position="81"/>
        <end position="83"/>
    </location>
    <ligand>
        <name>CoA</name>
        <dbReference type="ChEBI" id="CHEBI:57287"/>
    </ligand>
</feature>
<comment type="subunit">
    <text evidence="6">Heterodimer of an alpha and a beta subunit.</text>
</comment>
<keyword evidence="6" id="KW-0496">Mitochondrion</keyword>
<keyword evidence="2 6" id="KW-0436">Ligase</keyword>
<dbReference type="SUPFAM" id="SSF52210">
    <property type="entry name" value="Succinyl-CoA synthetase domains"/>
    <property type="match status" value="1"/>
</dbReference>
<dbReference type="FunFam" id="3.40.50.261:FF:000006">
    <property type="entry name" value="Succinate--CoA ligase [ADP-forming] subunit alpha"/>
    <property type="match status" value="1"/>
</dbReference>
<accession>A0A9P1G6H5</accession>
<comment type="function">
    <text evidence="6">Succinyl-CoA synthetase functions in the citric acid cycle (TCA), coupling the hydrolysis of succinyl-CoA to the synthesis of ATP and thus represents the only step of substrate-level phosphorylation in the TCA. The alpha subunit of the enzyme binds the substrates coenzyme A and phosphate, while succinate binding and nucleotide specificity is provided by the beta subunit.</text>
</comment>
<dbReference type="GO" id="GO:0006099">
    <property type="term" value="P:tricarboxylic acid cycle"/>
    <property type="evidence" value="ECO:0007669"/>
    <property type="project" value="UniProtKB-UniRule"/>
</dbReference>
<evidence type="ECO:0000256" key="8">
    <source>
        <dbReference type="SAM" id="Coils"/>
    </source>
</evidence>
<dbReference type="SMART" id="SM00881">
    <property type="entry name" value="CoA_binding"/>
    <property type="match status" value="1"/>
</dbReference>
<evidence type="ECO:0000256" key="1">
    <source>
        <dbReference type="ARBA" id="ARBA00022532"/>
    </source>
</evidence>
<dbReference type="PANTHER" id="PTHR11117">
    <property type="entry name" value="SUCCINYL-COA LIGASE SUBUNIT ALPHA"/>
    <property type="match status" value="1"/>
</dbReference>
<comment type="subcellular location">
    <subcellularLocation>
        <location evidence="4">Hydrogenosome lumen</location>
    </subcellularLocation>
    <subcellularLocation>
        <location evidence="6">Mitochondrion</location>
    </subcellularLocation>
</comment>
<dbReference type="Gene3D" id="3.40.50.261">
    <property type="entry name" value="Succinyl-CoA synthetase domains"/>
    <property type="match status" value="1"/>
</dbReference>
<proteinExistence type="inferred from homology"/>
<evidence type="ECO:0000313" key="12">
    <source>
        <dbReference type="Proteomes" id="UP001152797"/>
    </source>
</evidence>
<feature type="binding site" evidence="6">
    <location>
        <begin position="2"/>
        <end position="5"/>
    </location>
    <ligand>
        <name>CoA</name>
        <dbReference type="ChEBI" id="CHEBI:57287"/>
    </ligand>
</feature>
<feature type="binding site" evidence="6">
    <location>
        <position position="145"/>
    </location>
    <ligand>
        <name>substrate</name>
        <note>ligand shared with subunit beta</note>
    </ligand>
</feature>
<comment type="pathway">
    <text evidence="6">Carbohydrate metabolism; tricarboxylic acid cycle; succinate from succinyl-CoA (ligase route): step 1/1.</text>
</comment>
<keyword evidence="8" id="KW-0175">Coiled coil</keyword>
<keyword evidence="1 6" id="KW-0816">Tricarboxylic acid cycle</keyword>
<keyword evidence="12" id="KW-1185">Reference proteome</keyword>
<dbReference type="NCBIfam" id="TIGR01019">
    <property type="entry name" value="sucCoAalpha"/>
    <property type="match status" value="1"/>
</dbReference>
<dbReference type="InterPro" id="IPR005810">
    <property type="entry name" value="CoA_lig_alpha"/>
</dbReference>
<name>A0A9P1G6H5_9DINO</name>
<feature type="domain" description="CoA-binding" evidence="9">
    <location>
        <begin position="1"/>
        <end position="85"/>
    </location>
</feature>
<feature type="active site" description="Tele-phosphohistidine intermediate" evidence="6">
    <location>
        <position position="234"/>
    </location>
</feature>
<dbReference type="GO" id="GO:0004776">
    <property type="term" value="F:succinate-CoA ligase (GDP-forming) activity"/>
    <property type="evidence" value="ECO:0007669"/>
    <property type="project" value="TreeGrafter"/>
</dbReference>
<dbReference type="InterPro" id="IPR005811">
    <property type="entry name" value="SUCC_ACL_C"/>
</dbReference>
<organism evidence="10">
    <name type="scientific">Cladocopium goreaui</name>
    <dbReference type="NCBI Taxonomy" id="2562237"/>
    <lineage>
        <taxon>Eukaryota</taxon>
        <taxon>Sar</taxon>
        <taxon>Alveolata</taxon>
        <taxon>Dinophyceae</taxon>
        <taxon>Suessiales</taxon>
        <taxon>Symbiodiniaceae</taxon>
        <taxon>Cladocopium</taxon>
    </lineage>
</organism>
<dbReference type="SUPFAM" id="SSF51735">
    <property type="entry name" value="NAD(P)-binding Rossmann-fold domains"/>
    <property type="match status" value="1"/>
</dbReference>
<dbReference type="PANTHER" id="PTHR11117:SF2">
    <property type="entry name" value="SUCCINATE--COA LIGASE [ADP_GDP-FORMING] SUBUNIT ALPHA, MITOCHONDRIAL"/>
    <property type="match status" value="1"/>
</dbReference>
<dbReference type="InterPro" id="IPR003781">
    <property type="entry name" value="CoA-bd"/>
</dbReference>
<evidence type="ECO:0000256" key="5">
    <source>
        <dbReference type="ARBA" id="ARBA00084108"/>
    </source>
</evidence>
<dbReference type="AlphaFoldDB" id="A0A9P1G6H5"/>
<dbReference type="EC" id="6.2.1.5" evidence="6"/>
<reference evidence="11 12" key="2">
    <citation type="submission" date="2024-05" db="EMBL/GenBank/DDBJ databases">
        <authorList>
            <person name="Chen Y."/>
            <person name="Shah S."/>
            <person name="Dougan E. K."/>
            <person name="Thang M."/>
            <person name="Chan C."/>
        </authorList>
    </citation>
    <scope>NUCLEOTIDE SEQUENCE [LARGE SCALE GENOMIC DNA]</scope>
</reference>
<feature type="binding site" evidence="6">
    <location>
        <position position="28"/>
    </location>
    <ligand>
        <name>CoA</name>
        <dbReference type="ChEBI" id="CHEBI:57287"/>
    </ligand>
</feature>
<evidence type="ECO:0000256" key="4">
    <source>
        <dbReference type="ARBA" id="ARBA00060367"/>
    </source>
</evidence>
<dbReference type="OrthoDB" id="1664372at2759"/>
<evidence type="ECO:0000313" key="10">
    <source>
        <dbReference type="EMBL" id="CAI3999590.1"/>
    </source>
</evidence>
<dbReference type="GO" id="GO:0005739">
    <property type="term" value="C:mitochondrion"/>
    <property type="evidence" value="ECO:0007669"/>
    <property type="project" value="UniProtKB-SubCell"/>
</dbReference>
<dbReference type="InterPro" id="IPR036291">
    <property type="entry name" value="NAD(P)-bd_dom_sf"/>
</dbReference>
<dbReference type="InterPro" id="IPR017440">
    <property type="entry name" value="Cit_synth/succinyl-CoA_lig_AS"/>
</dbReference>
<dbReference type="FunFam" id="3.40.50.720:FF:000277">
    <property type="entry name" value="Succinate--CoA ligase [ADP-forming] subunit alpha"/>
    <property type="match status" value="1"/>
</dbReference>
<sequence>MTGRQGTFHTTQAIEYGTKMVGGVNSKKGGTKHMDLPIFANCMEAKKETNCDASVIYVPPPAAAAAVLEALEAEIPLIVCITEGIPQQDMVKVKHALMRQTKSRLIGPNCPGIIKPGECKMGIMPGYIHKAGKIGIVSRSGTLTYEAVHQTTVTGMGQSTCVGIGGDPFNGTNFIDCLEKFAADPETEGIIMIGEIGGSAEEEAADWIKANCQHKPVVSFIAGITAPPGRRMGHAGAIISGGKGTAQDKIQALEKAGAGGTQWLLNVASRSLGWALVRSKNPHFIKNGDIKWEYQAIRSRDMNLLLFRGNGSHWEEVSLSPLAAERSVFQWAERIRFFGVLVPSGGLPQRIQGISCCTLCHALLQIFAGKVRIQTFQSSFDLPAPPAHLVDRALNYELSEGEDVDASDSFCRLHLLHKNRYELWLKGQDAIRRCSARGDAQATLVIRGCAEEMGKLDSVAGKVEQEYLEAFGAFFKQLQQDVRENLFKTLMGKADELVSAWQEEIKEVNQQIDKKVQQKRTQLRAAVHRRHENAKEDFWRQHEKHCAQQFVSCLVDNCRNMHIGRANYASTAFKELEISQQARRPITEKSVEGRAQSRADQELCHVIVLPRSYRGGDLQRRGDQMVKLTANQTP</sequence>
<dbReference type="PROSITE" id="PS00399">
    <property type="entry name" value="SUCCINYL_COA_LIG_2"/>
    <property type="match status" value="1"/>
</dbReference>
<dbReference type="NCBIfam" id="NF004230">
    <property type="entry name" value="PRK05678.1"/>
    <property type="match status" value="1"/>
</dbReference>
<evidence type="ECO:0000256" key="3">
    <source>
        <dbReference type="ARBA" id="ARBA00022741"/>
    </source>
</evidence>
<dbReference type="Proteomes" id="UP001152797">
    <property type="component" value="Unassembled WGS sequence"/>
</dbReference>
<dbReference type="GO" id="GO:0009361">
    <property type="term" value="C:succinate-CoA ligase complex (ADP-forming)"/>
    <property type="evidence" value="ECO:0007669"/>
    <property type="project" value="TreeGrafter"/>
</dbReference>
<dbReference type="EMBL" id="CAMXCT020002656">
    <property type="protein sequence ID" value="CAL1152965.1"/>
    <property type="molecule type" value="Genomic_DNA"/>
</dbReference>
<gene>
    <name evidence="10" type="ORF">C1SCF055_LOCUS25774</name>
</gene>
<dbReference type="InterPro" id="IPR033847">
    <property type="entry name" value="Citrt_syn/SCS-alpha_CS"/>
</dbReference>
<dbReference type="PRINTS" id="PR01798">
    <property type="entry name" value="SCOASYNTHASE"/>
</dbReference>
<evidence type="ECO:0000313" key="11">
    <source>
        <dbReference type="EMBL" id="CAL4786902.1"/>
    </source>
</evidence>
<reference evidence="10" key="1">
    <citation type="submission" date="2022-10" db="EMBL/GenBank/DDBJ databases">
        <authorList>
            <person name="Chen Y."/>
            <person name="Dougan E. K."/>
            <person name="Chan C."/>
            <person name="Rhodes N."/>
            <person name="Thang M."/>
        </authorList>
    </citation>
    <scope>NUCLEOTIDE SEQUENCE</scope>
</reference>
<dbReference type="HAMAP" id="MF_01988">
    <property type="entry name" value="Succ_CoA_alpha"/>
    <property type="match status" value="1"/>
</dbReference>
<dbReference type="EMBL" id="CAMXCT030002656">
    <property type="protein sequence ID" value="CAL4786902.1"/>
    <property type="molecule type" value="Genomic_DNA"/>
</dbReference>
<comment type="catalytic activity">
    <reaction evidence="6">
        <text>succinate + ATP + CoA = succinyl-CoA + ADP + phosphate</text>
        <dbReference type="Rhea" id="RHEA:17661"/>
        <dbReference type="ChEBI" id="CHEBI:30031"/>
        <dbReference type="ChEBI" id="CHEBI:30616"/>
        <dbReference type="ChEBI" id="CHEBI:43474"/>
        <dbReference type="ChEBI" id="CHEBI:57287"/>
        <dbReference type="ChEBI" id="CHEBI:57292"/>
        <dbReference type="ChEBI" id="CHEBI:456216"/>
        <dbReference type="EC" id="6.2.1.5"/>
    </reaction>
</comment>
<dbReference type="GO" id="GO:0004775">
    <property type="term" value="F:succinate-CoA ligase (ADP-forming) activity"/>
    <property type="evidence" value="ECO:0007669"/>
    <property type="project" value="UniProtKB-UniRule"/>
</dbReference>
<evidence type="ECO:0000259" key="9">
    <source>
        <dbReference type="SMART" id="SM00881"/>
    </source>
</evidence>
<protein>
    <recommendedName>
        <fullName evidence="6">Succinate--CoA ligase [ADP-forming] subunit alpha, mitochondrial</fullName>
        <ecNumber evidence="6">6.2.1.5</ecNumber>
    </recommendedName>
    <alternativeName>
        <fullName evidence="6">Succinyl-CoA synthetase subunit alpha</fullName>
        <shortName evidence="6">SCS-alpha</shortName>
    </alternativeName>
</protein>
<dbReference type="Pfam" id="PF00549">
    <property type="entry name" value="Ligase_CoA"/>
    <property type="match status" value="1"/>
</dbReference>
<dbReference type="InterPro" id="IPR016102">
    <property type="entry name" value="Succinyl-CoA_synth-like"/>
</dbReference>
<dbReference type="Pfam" id="PF02629">
    <property type="entry name" value="CoA_binding"/>
    <property type="match status" value="1"/>
</dbReference>
<comment type="similarity">
    <text evidence="6 7">Belongs to the succinate/malate CoA ligase alpha subunit family.</text>
</comment>
<dbReference type="GO" id="GO:0034492">
    <property type="term" value="C:hydrogenosome lumen"/>
    <property type="evidence" value="ECO:0007669"/>
    <property type="project" value="UniProtKB-SubCell"/>
</dbReference>